<evidence type="ECO:0000256" key="8">
    <source>
        <dbReference type="ARBA" id="ARBA00023136"/>
    </source>
</evidence>
<evidence type="ECO:0000256" key="4">
    <source>
        <dbReference type="ARBA" id="ARBA00013350"/>
    </source>
</evidence>
<protein>
    <recommendedName>
        <fullName evidence="4 9">Dolichyl-diphosphooligosaccharide--protein glycosyltransferase 48 kDa subunit</fullName>
        <shortName evidence="9">Oligosaccharyl transferase 48 kDa subunit</shortName>
    </recommendedName>
</protein>
<keyword evidence="13" id="KW-1185">Reference proteome</keyword>
<reference evidence="12 13" key="2">
    <citation type="submission" date="2018-11" db="EMBL/GenBank/DDBJ databases">
        <authorList>
            <consortium name="Pathogen Informatics"/>
        </authorList>
    </citation>
    <scope>NUCLEOTIDE SEQUENCE [LARGE SCALE GENOMIC DNA]</scope>
    <source>
        <strain evidence="12 13">MHpl1</strain>
    </source>
</reference>
<evidence type="ECO:0000256" key="7">
    <source>
        <dbReference type="ARBA" id="ARBA00022989"/>
    </source>
</evidence>
<feature type="domain" description="OST48 N-terminal" evidence="10">
    <location>
        <begin position="18"/>
        <end position="272"/>
    </location>
</feature>
<reference evidence="14" key="1">
    <citation type="submission" date="2016-04" db="UniProtKB">
        <authorList>
            <consortium name="WormBaseParasite"/>
        </authorList>
    </citation>
    <scope>IDENTIFICATION</scope>
</reference>
<dbReference type="InterPro" id="IPR055457">
    <property type="entry name" value="OST48_N"/>
</dbReference>
<comment type="function">
    <text evidence="9">Subunit of the oligosaccharyl transferase (OST) complex that catalyzes the initial transfer of a defined glycan (Glc(3)Man(9)GlcNAc(2) in eukaryotes) from the lipid carrier dolichol-pyrophosphate to an asparagine residue within an Asn-X-Ser/Thr consensus motif in nascent polypeptide chains, the first step in protein N-glycosylation. N-glycosylation occurs cotranslationally and the complex associates with the Sec61 complex at the channel-forming translocon complex that mediates protein translocation across the endoplasmic reticulum (ER).</text>
</comment>
<organism evidence="14">
    <name type="scientific">Haemonchus placei</name>
    <name type="common">Barber's pole worm</name>
    <dbReference type="NCBI Taxonomy" id="6290"/>
    <lineage>
        <taxon>Eukaryota</taxon>
        <taxon>Metazoa</taxon>
        <taxon>Ecdysozoa</taxon>
        <taxon>Nematoda</taxon>
        <taxon>Chromadorea</taxon>
        <taxon>Rhabditida</taxon>
        <taxon>Rhabditina</taxon>
        <taxon>Rhabditomorpha</taxon>
        <taxon>Strongyloidea</taxon>
        <taxon>Trichostrongylidae</taxon>
        <taxon>Haemonchus</taxon>
    </lineage>
</organism>
<dbReference type="InterPro" id="IPR055459">
    <property type="entry name" value="OST48_MD"/>
</dbReference>
<dbReference type="Proteomes" id="UP000268014">
    <property type="component" value="Unassembled WGS sequence"/>
</dbReference>
<feature type="domain" description="OST48 middle" evidence="11">
    <location>
        <begin position="286"/>
        <end position="422"/>
    </location>
</feature>
<dbReference type="OMA" id="AHDEYPR"/>
<evidence type="ECO:0000256" key="9">
    <source>
        <dbReference type="RuleBase" id="RU361142"/>
    </source>
</evidence>
<dbReference type="AlphaFoldDB" id="A0A0N4WRU0"/>
<sequence>MRLLILISTLISLINADRILVLVECLSARETHSLFFRSLQDRGHQLVFRTADDPSLSLIKFGERNFDHLIIFAPSVEEFGGSVNVEEITRFVDEGGNLLVAGGSNLGNAIRELALQHGFEFDEPDTMVIDHNNYDMLLDDGYHTTIVASKQQLLNAQLVVGETTKMNPVLFKGTALIAHKNNRLRLEVLRAASTAYSYRPSVAVDEYPNALGQQILMIGAVQARNNARVVFTGSLEMFSDEYLSANVYKVGSNEDPVRSGNLELVTALSKWVLKENGVLRVKKVEHHLAGNKEVPREYTIMDEVEYAIEIEELKDGKWRPFNEKDVQLEFVRIDPFVRTTLVGKNGRFSTRFKLPDVYGIYKFLVDYRRVGYTHLYDVQQVSVRPLLHTQYERFIRSAYPYYASSFSMMFGVVLFSLVFLHYKEPPKPTATTSKKTN</sequence>
<feature type="signal peptide" evidence="9">
    <location>
        <begin position="1"/>
        <end position="16"/>
    </location>
</feature>
<evidence type="ECO:0000313" key="13">
    <source>
        <dbReference type="Proteomes" id="UP000268014"/>
    </source>
</evidence>
<evidence type="ECO:0000256" key="6">
    <source>
        <dbReference type="ARBA" id="ARBA00022824"/>
    </source>
</evidence>
<keyword evidence="6 9" id="KW-0256">Endoplasmic reticulum</keyword>
<keyword evidence="5 9" id="KW-0812">Transmembrane</keyword>
<evidence type="ECO:0000256" key="1">
    <source>
        <dbReference type="ARBA" id="ARBA00004115"/>
    </source>
</evidence>
<dbReference type="InterPro" id="IPR005013">
    <property type="entry name" value="DDOST_48_kDa_subunit"/>
</dbReference>
<dbReference type="UniPathway" id="UPA00378"/>
<comment type="pathway">
    <text evidence="2 9">Protein modification; protein glycosylation.</text>
</comment>
<dbReference type="PANTHER" id="PTHR10830">
    <property type="entry name" value="DOLICHYL-DIPHOSPHOOLIGOSACCHARIDE--PROTEIN GLYCOSYLTRANSFERASE 48 KDA SUBUNIT"/>
    <property type="match status" value="1"/>
</dbReference>
<evidence type="ECO:0000256" key="3">
    <source>
        <dbReference type="ARBA" id="ARBA00008743"/>
    </source>
</evidence>
<keyword evidence="7 9" id="KW-1133">Transmembrane helix</keyword>
<dbReference type="WBParaSite" id="HPLM_0001422101-mRNA-1">
    <property type="protein sequence ID" value="HPLM_0001422101-mRNA-1"/>
    <property type="gene ID" value="HPLM_0001422101"/>
</dbReference>
<dbReference type="EMBL" id="UZAF01018486">
    <property type="protein sequence ID" value="VDO52189.1"/>
    <property type="molecule type" value="Genomic_DNA"/>
</dbReference>
<comment type="similarity">
    <text evidence="3 9">Belongs to the DDOST 48 kDa subunit family.</text>
</comment>
<dbReference type="STRING" id="6290.A0A0N4WRU0"/>
<evidence type="ECO:0000259" key="11">
    <source>
        <dbReference type="Pfam" id="PF23358"/>
    </source>
</evidence>
<evidence type="ECO:0000259" key="10">
    <source>
        <dbReference type="Pfam" id="PF03345"/>
    </source>
</evidence>
<dbReference type="PANTHER" id="PTHR10830:SF0">
    <property type="entry name" value="DOLICHYL-DIPHOSPHOOLIGOSACCHARIDE--PROTEIN GLYCOSYLTRANSFERASE 48 KDA SUBUNIT"/>
    <property type="match status" value="1"/>
</dbReference>
<evidence type="ECO:0000256" key="5">
    <source>
        <dbReference type="ARBA" id="ARBA00022692"/>
    </source>
</evidence>
<feature type="chain" id="PRO_5043073225" description="Dolichyl-diphosphooligosaccharide--protein glycosyltransferase 48 kDa subunit" evidence="9">
    <location>
        <begin position="17"/>
        <end position="437"/>
    </location>
</feature>
<evidence type="ECO:0000256" key="2">
    <source>
        <dbReference type="ARBA" id="ARBA00004922"/>
    </source>
</evidence>
<keyword evidence="8 9" id="KW-0472">Membrane</keyword>
<keyword evidence="9" id="KW-0732">Signal</keyword>
<gene>
    <name evidence="12" type="ORF">HPLM_LOCUS14213</name>
</gene>
<accession>A0A0N4WRU0</accession>
<evidence type="ECO:0000313" key="12">
    <source>
        <dbReference type="EMBL" id="VDO52189.1"/>
    </source>
</evidence>
<comment type="subcellular location">
    <subcellularLocation>
        <location evidence="1 9">Endoplasmic reticulum membrane</location>
        <topology evidence="1 9">Single-pass type I membrane protein</topology>
    </subcellularLocation>
</comment>
<dbReference type="OrthoDB" id="29105at2759"/>
<dbReference type="GO" id="GO:0018279">
    <property type="term" value="P:protein N-linked glycosylation via asparagine"/>
    <property type="evidence" value="ECO:0007669"/>
    <property type="project" value="UniProtKB-UniRule"/>
</dbReference>
<dbReference type="Pfam" id="PF23358">
    <property type="entry name" value="OST48_MD"/>
    <property type="match status" value="1"/>
</dbReference>
<dbReference type="Pfam" id="PF03345">
    <property type="entry name" value="OST48_N"/>
    <property type="match status" value="1"/>
</dbReference>
<name>A0A0N4WRU0_HAEPC</name>
<evidence type="ECO:0000313" key="14">
    <source>
        <dbReference type="WBParaSite" id="HPLM_0001422101-mRNA-1"/>
    </source>
</evidence>
<feature type="transmembrane region" description="Helical" evidence="9">
    <location>
        <begin position="399"/>
        <end position="420"/>
    </location>
</feature>
<dbReference type="GO" id="GO:0008250">
    <property type="term" value="C:oligosaccharyltransferase complex"/>
    <property type="evidence" value="ECO:0007669"/>
    <property type="project" value="TreeGrafter"/>
</dbReference>
<comment type="subunit">
    <text evidence="9">Component of the oligosaccharyltransferase (OST) complex.</text>
</comment>
<proteinExistence type="inferred from homology"/>